<organism evidence="2 3">
    <name type="scientific">Luteimonas deserti</name>
    <dbReference type="NCBI Taxonomy" id="2752306"/>
    <lineage>
        <taxon>Bacteria</taxon>
        <taxon>Pseudomonadati</taxon>
        <taxon>Pseudomonadota</taxon>
        <taxon>Gammaproteobacteria</taxon>
        <taxon>Lysobacterales</taxon>
        <taxon>Lysobacteraceae</taxon>
        <taxon>Luteimonas</taxon>
    </lineage>
</organism>
<evidence type="ECO:0000313" key="3">
    <source>
        <dbReference type="Proteomes" id="UP000589896"/>
    </source>
</evidence>
<dbReference type="AlphaFoldDB" id="A0A7Z0QNM2"/>
<evidence type="ECO:0000256" key="1">
    <source>
        <dbReference type="SAM" id="MobiDB-lite"/>
    </source>
</evidence>
<proteinExistence type="predicted"/>
<feature type="compositionally biased region" description="Polar residues" evidence="1">
    <location>
        <begin position="31"/>
        <end position="44"/>
    </location>
</feature>
<evidence type="ECO:0008006" key="4">
    <source>
        <dbReference type="Google" id="ProtNLM"/>
    </source>
</evidence>
<name>A0A7Z0QNM2_9GAMM</name>
<gene>
    <name evidence="2" type="ORF">H0E82_03990</name>
</gene>
<feature type="region of interest" description="Disordered" evidence="1">
    <location>
        <begin position="135"/>
        <end position="222"/>
    </location>
</feature>
<reference evidence="2 3" key="1">
    <citation type="submission" date="2020-07" db="EMBL/GenBank/DDBJ databases">
        <title>isolation of Luteimonas sp. SJ-16.</title>
        <authorList>
            <person name="Huang X.-X."/>
            <person name="Xu L."/>
            <person name="Sun J.-Q."/>
        </authorList>
    </citation>
    <scope>NUCLEOTIDE SEQUENCE [LARGE SCALE GENOMIC DNA]</scope>
    <source>
        <strain evidence="2 3">SJ-16</strain>
    </source>
</reference>
<dbReference type="EMBL" id="JACCJZ010000010">
    <property type="protein sequence ID" value="NYZ61929.1"/>
    <property type="molecule type" value="Genomic_DNA"/>
</dbReference>
<protein>
    <recommendedName>
        <fullName evidence="4">DUF3618 domain-containing protein</fullName>
    </recommendedName>
</protein>
<comment type="caution">
    <text evidence="2">The sequence shown here is derived from an EMBL/GenBank/DDBJ whole genome shotgun (WGS) entry which is preliminary data.</text>
</comment>
<evidence type="ECO:0000313" key="2">
    <source>
        <dbReference type="EMBL" id="NYZ61929.1"/>
    </source>
</evidence>
<dbReference type="Proteomes" id="UP000589896">
    <property type="component" value="Unassembled WGS sequence"/>
</dbReference>
<feature type="compositionally biased region" description="Low complexity" evidence="1">
    <location>
        <begin position="151"/>
        <end position="161"/>
    </location>
</feature>
<feature type="compositionally biased region" description="Low complexity" evidence="1">
    <location>
        <begin position="196"/>
        <end position="209"/>
    </location>
</feature>
<feature type="region of interest" description="Disordered" evidence="1">
    <location>
        <begin position="1"/>
        <end position="45"/>
    </location>
</feature>
<accession>A0A7Z0QNM2</accession>
<dbReference type="RefSeq" id="WP_219338398.1">
    <property type="nucleotide sequence ID" value="NZ_JACCJZ010000010.1"/>
</dbReference>
<sequence length="222" mass="22238">MTPSHDPSDTGRAPSGSDPAHTRPLEDQAASLANSATSEAQNKVESVRSAAADKLDSLVDSVEAAASKLERNDIGHMSDYVTELASSLGRLSSSMRDKSGDELLHEVTRLARDNPALFVTGSIAVGFGLARFAKASAPASAAPPKRDADASRAAAPGDRSGNGSSQTTHASAHPGAGATAPTDHTAAVSGHGPQSTAASMTATAVAPDALGSTTAPHPGLRA</sequence>
<keyword evidence="3" id="KW-1185">Reference proteome</keyword>